<proteinExistence type="predicted"/>
<keyword evidence="4" id="KW-1185">Reference proteome</keyword>
<dbReference type="Proteomes" id="UP000523601">
    <property type="component" value="Unassembled WGS sequence"/>
</dbReference>
<gene>
    <name evidence="3" type="ORF">HJ526_18280</name>
</gene>
<dbReference type="GO" id="GO:0004519">
    <property type="term" value="F:endonuclease activity"/>
    <property type="evidence" value="ECO:0007669"/>
    <property type="project" value="UniProtKB-KW"/>
</dbReference>
<dbReference type="InterPro" id="IPR003615">
    <property type="entry name" value="HNH_nuc"/>
</dbReference>
<keyword evidence="3" id="KW-0378">Hydrolase</keyword>
<name>A0ABX2PKZ0_9RHOB</name>
<sequence length="95" mass="10982">MDCRNERAKRRAERIKANGGSHTKKEWETLLAASPRCAECKREWAEVPPRPDSRYRHVWTKGHTIPVYHGGTDDIGNIQAECYECNFRKNAGKLK</sequence>
<evidence type="ECO:0000259" key="2">
    <source>
        <dbReference type="Pfam" id="PF01844"/>
    </source>
</evidence>
<protein>
    <submittedName>
        <fullName evidence="3">HNH endonuclease</fullName>
    </submittedName>
</protein>
<keyword evidence="3" id="KW-0540">Nuclease</keyword>
<evidence type="ECO:0000256" key="1">
    <source>
        <dbReference type="SAM" id="MobiDB-lite"/>
    </source>
</evidence>
<dbReference type="Gene3D" id="1.10.30.50">
    <property type="match status" value="1"/>
</dbReference>
<comment type="caution">
    <text evidence="3">The sequence shown here is derived from an EMBL/GenBank/DDBJ whole genome shotgun (WGS) entry which is preliminary data.</text>
</comment>
<feature type="domain" description="HNH" evidence="2">
    <location>
        <begin position="57"/>
        <end position="91"/>
    </location>
</feature>
<dbReference type="InterPro" id="IPR002711">
    <property type="entry name" value="HNH"/>
</dbReference>
<reference evidence="3 4" key="1">
    <citation type="submission" date="2020-04" db="EMBL/GenBank/DDBJ databases">
        <title>Donghicola sp., a member of the Rhodobacteraceae family isolated from mangrove forest in Thailand.</title>
        <authorList>
            <person name="Charoenyingcharoen P."/>
            <person name="Yukphan P."/>
        </authorList>
    </citation>
    <scope>NUCLEOTIDE SEQUENCE [LARGE SCALE GENOMIC DNA]</scope>
    <source>
        <strain evidence="3 4">C2-DW-16</strain>
    </source>
</reference>
<feature type="region of interest" description="Disordered" evidence="1">
    <location>
        <begin position="1"/>
        <end position="22"/>
    </location>
</feature>
<dbReference type="EMBL" id="JABCJD010000014">
    <property type="protein sequence ID" value="NVO29372.1"/>
    <property type="molecule type" value="Genomic_DNA"/>
</dbReference>
<dbReference type="Pfam" id="PF01844">
    <property type="entry name" value="HNH"/>
    <property type="match status" value="1"/>
</dbReference>
<accession>A0ABX2PKZ0</accession>
<dbReference type="CDD" id="cd00085">
    <property type="entry name" value="HNHc"/>
    <property type="match status" value="1"/>
</dbReference>
<evidence type="ECO:0000313" key="4">
    <source>
        <dbReference type="Proteomes" id="UP000523601"/>
    </source>
</evidence>
<keyword evidence="3" id="KW-0255">Endonuclease</keyword>
<organism evidence="3 4">
    <name type="scientific">Donghicola mangrovi</name>
    <dbReference type="NCBI Taxonomy" id="2729614"/>
    <lineage>
        <taxon>Bacteria</taxon>
        <taxon>Pseudomonadati</taxon>
        <taxon>Pseudomonadota</taxon>
        <taxon>Alphaproteobacteria</taxon>
        <taxon>Rhodobacterales</taxon>
        <taxon>Roseobacteraceae</taxon>
        <taxon>Donghicola</taxon>
    </lineage>
</organism>
<evidence type="ECO:0000313" key="3">
    <source>
        <dbReference type="EMBL" id="NVO29372.1"/>
    </source>
</evidence>